<evidence type="ECO:0000313" key="2">
    <source>
        <dbReference type="Proteomes" id="UP001054252"/>
    </source>
</evidence>
<protein>
    <submittedName>
        <fullName evidence="1">Uncharacterized protein</fullName>
    </submittedName>
</protein>
<comment type="caution">
    <text evidence="1">The sequence shown here is derived from an EMBL/GenBank/DDBJ whole genome shotgun (WGS) entry which is preliminary data.</text>
</comment>
<dbReference type="AlphaFoldDB" id="A0AAV5I9M9"/>
<sequence>MVPEYIERAKDYLIPTASLHIISKGQGQEATSKHAAAIEAQRDQLTVLGIKGEEACINNNLQAKEVTGERNPIAVLIMQLIELPLRVSSRAKDVKGKRKLARDAFEDGKASKVKLDD</sequence>
<name>A0AAV5I9M9_9ROSI</name>
<evidence type="ECO:0000313" key="1">
    <source>
        <dbReference type="EMBL" id="GKU97848.1"/>
    </source>
</evidence>
<proteinExistence type="predicted"/>
<organism evidence="1 2">
    <name type="scientific">Rubroshorea leprosula</name>
    <dbReference type="NCBI Taxonomy" id="152421"/>
    <lineage>
        <taxon>Eukaryota</taxon>
        <taxon>Viridiplantae</taxon>
        <taxon>Streptophyta</taxon>
        <taxon>Embryophyta</taxon>
        <taxon>Tracheophyta</taxon>
        <taxon>Spermatophyta</taxon>
        <taxon>Magnoliopsida</taxon>
        <taxon>eudicotyledons</taxon>
        <taxon>Gunneridae</taxon>
        <taxon>Pentapetalae</taxon>
        <taxon>rosids</taxon>
        <taxon>malvids</taxon>
        <taxon>Malvales</taxon>
        <taxon>Dipterocarpaceae</taxon>
        <taxon>Rubroshorea</taxon>
    </lineage>
</organism>
<gene>
    <name evidence="1" type="ORF">SLEP1_g10930</name>
</gene>
<reference evidence="1 2" key="1">
    <citation type="journal article" date="2021" name="Commun. Biol.">
        <title>The genome of Shorea leprosula (Dipterocarpaceae) highlights the ecological relevance of drought in aseasonal tropical rainforests.</title>
        <authorList>
            <person name="Ng K.K.S."/>
            <person name="Kobayashi M.J."/>
            <person name="Fawcett J.A."/>
            <person name="Hatakeyama M."/>
            <person name="Paape T."/>
            <person name="Ng C.H."/>
            <person name="Ang C.C."/>
            <person name="Tnah L.H."/>
            <person name="Lee C.T."/>
            <person name="Nishiyama T."/>
            <person name="Sese J."/>
            <person name="O'Brien M.J."/>
            <person name="Copetti D."/>
            <person name="Mohd Noor M.I."/>
            <person name="Ong R.C."/>
            <person name="Putra M."/>
            <person name="Sireger I.Z."/>
            <person name="Indrioko S."/>
            <person name="Kosugi Y."/>
            <person name="Izuno A."/>
            <person name="Isagi Y."/>
            <person name="Lee S.L."/>
            <person name="Shimizu K.K."/>
        </authorList>
    </citation>
    <scope>NUCLEOTIDE SEQUENCE [LARGE SCALE GENOMIC DNA]</scope>
    <source>
        <strain evidence="1">214</strain>
    </source>
</reference>
<accession>A0AAV5I9M9</accession>
<dbReference type="EMBL" id="BPVZ01000012">
    <property type="protein sequence ID" value="GKU97848.1"/>
    <property type="molecule type" value="Genomic_DNA"/>
</dbReference>
<dbReference type="Proteomes" id="UP001054252">
    <property type="component" value="Unassembled WGS sequence"/>
</dbReference>
<keyword evidence="2" id="KW-1185">Reference proteome</keyword>